<dbReference type="Pfam" id="PF00501">
    <property type="entry name" value="AMP-binding"/>
    <property type="match status" value="1"/>
</dbReference>
<comment type="caution">
    <text evidence="19">The sequence shown here is derived from an EMBL/GenBank/DDBJ whole genome shotgun (WGS) entry which is preliminary data.</text>
</comment>
<evidence type="ECO:0000256" key="11">
    <source>
        <dbReference type="ARBA" id="ARBA00023136"/>
    </source>
</evidence>
<feature type="domain" description="AMP-dependent synthetase/ligase" evidence="18">
    <location>
        <begin position="143"/>
        <end position="464"/>
    </location>
</feature>
<evidence type="ECO:0000256" key="17">
    <source>
        <dbReference type="ARBA" id="ARBA00078285"/>
    </source>
</evidence>
<keyword evidence="10" id="KW-0445">Lipid transport</keyword>
<keyword evidence="7" id="KW-0547">Nucleotide-binding</keyword>
<keyword evidence="4" id="KW-1003">Cell membrane</keyword>
<evidence type="ECO:0000256" key="14">
    <source>
        <dbReference type="ARBA" id="ARBA00051585"/>
    </source>
</evidence>
<evidence type="ECO:0000259" key="18">
    <source>
        <dbReference type="Pfam" id="PF00501"/>
    </source>
</evidence>
<keyword evidence="11" id="KW-0472">Membrane</keyword>
<sequence length="697" mass="78046">MHLLNKCLLLLVIANYISDLKHIASVLFVGYCLVITNTKANFVGQSLLFWILFAFSWREIDQIAVHVPLASSLALKTVISIAGYFTLPQLWNYGGKPDPFNLSLELHFIKKMIIPILKVKLFSLYQRVFKKSGSFVVDEWLATVQKHPTKEAIVMTQDRTLTFTELNKEMNQIASILQRKGVRPKETVSIILENSPEFIATWYALLKIGAECAFVNTNLQSESLEHALKISSGKVIVTHESLLVNLETIDYSDYDVYFFGENQFTPFTRIVLSEGSVQEPSPTLRANVLPNDPAIYVYTSGTTGMPKAAVISHTRLFTGCHVLSAIAGIHWKDRFYICLPLYHASASILGIGTMISYGTTIILSKKFSATHFTSHCKAYGVTGAQYIGEICRYLLNTPVDSEKDRDHSIRFMVGNGLGQDIWLEFKKRFGIPKIAEFYSSTEGNIGIFNIQENDNYGVGSVGRLGLLTGTMSKRTIIRIDHVTGVAVRDSSGNCIICKDNEPGEFVGQIKPGDPQADFKGYKGDPDKTEKKILRNVFKKGDMYFRSGDIVKRDRFGYIYFLDRIGDTFRWKGENVSTTEVSKAFTGLEGVEEANVYGVAVPKHDGRAGMASLGVNTDFDISSLYENLCYKLPAYAVPVFIRIASKPHITGTYKQIKTVLRDEGCSPSIVTDDLYVLQEKQYQKLTVEKYENLGTLKL</sequence>
<dbReference type="InterPro" id="IPR000873">
    <property type="entry name" value="AMP-dep_synth/lig_dom"/>
</dbReference>
<evidence type="ECO:0000256" key="12">
    <source>
        <dbReference type="ARBA" id="ARBA00023140"/>
    </source>
</evidence>
<comment type="similarity">
    <text evidence="2">Belongs to the ATP-dependent AMP-binding enzyme family.</text>
</comment>
<evidence type="ECO:0000256" key="5">
    <source>
        <dbReference type="ARBA" id="ARBA00022598"/>
    </source>
</evidence>
<keyword evidence="20" id="KW-1185">Reference proteome</keyword>
<dbReference type="AlphaFoldDB" id="A0AAD5Y5G5"/>
<dbReference type="GO" id="GO:0005324">
    <property type="term" value="F:long-chain fatty acid transmembrane transporter activity"/>
    <property type="evidence" value="ECO:0007669"/>
    <property type="project" value="TreeGrafter"/>
</dbReference>
<evidence type="ECO:0000256" key="10">
    <source>
        <dbReference type="ARBA" id="ARBA00023055"/>
    </source>
</evidence>
<dbReference type="PANTHER" id="PTHR43107">
    <property type="entry name" value="LONG-CHAIN FATTY ACID TRANSPORT PROTEIN"/>
    <property type="match status" value="1"/>
</dbReference>
<comment type="catalytic activity">
    <reaction evidence="14">
        <text>a very long-chain fatty acid + ATP + CoA = a very long-chain fatty acyl-CoA + AMP + diphosphate</text>
        <dbReference type="Rhea" id="RHEA:54536"/>
        <dbReference type="ChEBI" id="CHEBI:30616"/>
        <dbReference type="ChEBI" id="CHEBI:33019"/>
        <dbReference type="ChEBI" id="CHEBI:57287"/>
        <dbReference type="ChEBI" id="CHEBI:58950"/>
        <dbReference type="ChEBI" id="CHEBI:138261"/>
        <dbReference type="ChEBI" id="CHEBI:456215"/>
    </reaction>
</comment>
<evidence type="ECO:0000256" key="13">
    <source>
        <dbReference type="ARBA" id="ARBA00046271"/>
    </source>
</evidence>
<dbReference type="Gene3D" id="3.40.50.12780">
    <property type="entry name" value="N-terminal domain of ligase-like"/>
    <property type="match status" value="1"/>
</dbReference>
<keyword evidence="9" id="KW-1133">Transmembrane helix</keyword>
<dbReference type="Gene3D" id="3.30.300.30">
    <property type="match status" value="1"/>
</dbReference>
<evidence type="ECO:0000313" key="19">
    <source>
        <dbReference type="EMBL" id="KAJ3260488.1"/>
    </source>
</evidence>
<keyword evidence="3" id="KW-0813">Transport</keyword>
<dbReference type="FunFam" id="3.30.300.30:FF:000002">
    <property type="entry name" value="Long-chain fatty acid transport protein 1"/>
    <property type="match status" value="1"/>
</dbReference>
<keyword evidence="6" id="KW-0812">Transmembrane</keyword>
<evidence type="ECO:0000256" key="6">
    <source>
        <dbReference type="ARBA" id="ARBA00022692"/>
    </source>
</evidence>
<evidence type="ECO:0000313" key="20">
    <source>
        <dbReference type="Proteomes" id="UP001210925"/>
    </source>
</evidence>
<dbReference type="InterPro" id="IPR045851">
    <property type="entry name" value="AMP-bd_C_sf"/>
</dbReference>
<evidence type="ECO:0000256" key="3">
    <source>
        <dbReference type="ARBA" id="ARBA00022448"/>
    </source>
</evidence>
<organism evidence="19 20">
    <name type="scientific">Boothiomyces macroporosus</name>
    <dbReference type="NCBI Taxonomy" id="261099"/>
    <lineage>
        <taxon>Eukaryota</taxon>
        <taxon>Fungi</taxon>
        <taxon>Fungi incertae sedis</taxon>
        <taxon>Chytridiomycota</taxon>
        <taxon>Chytridiomycota incertae sedis</taxon>
        <taxon>Chytridiomycetes</taxon>
        <taxon>Rhizophydiales</taxon>
        <taxon>Terramycetaceae</taxon>
        <taxon>Boothiomyces</taxon>
    </lineage>
</organism>
<dbReference type="EMBL" id="JADGKB010000011">
    <property type="protein sequence ID" value="KAJ3260488.1"/>
    <property type="molecule type" value="Genomic_DNA"/>
</dbReference>
<dbReference type="Proteomes" id="UP001210925">
    <property type="component" value="Unassembled WGS sequence"/>
</dbReference>
<name>A0AAD5Y5G5_9FUNG</name>
<proteinExistence type="inferred from homology"/>
<dbReference type="GO" id="GO:0044539">
    <property type="term" value="P:long-chain fatty acid import into cell"/>
    <property type="evidence" value="ECO:0007669"/>
    <property type="project" value="TreeGrafter"/>
</dbReference>
<gene>
    <name evidence="19" type="ORF">HK103_000630</name>
</gene>
<evidence type="ECO:0000256" key="2">
    <source>
        <dbReference type="ARBA" id="ARBA00006432"/>
    </source>
</evidence>
<evidence type="ECO:0000256" key="16">
    <source>
        <dbReference type="ARBA" id="ARBA00068795"/>
    </source>
</evidence>
<evidence type="ECO:0000256" key="4">
    <source>
        <dbReference type="ARBA" id="ARBA00022475"/>
    </source>
</evidence>
<keyword evidence="12" id="KW-0576">Peroxisome</keyword>
<dbReference type="InterPro" id="IPR020845">
    <property type="entry name" value="AMP-binding_CS"/>
</dbReference>
<evidence type="ECO:0000256" key="9">
    <source>
        <dbReference type="ARBA" id="ARBA00022989"/>
    </source>
</evidence>
<dbReference type="InterPro" id="IPR042099">
    <property type="entry name" value="ANL_N_sf"/>
</dbReference>
<dbReference type="GO" id="GO:0005778">
    <property type="term" value="C:peroxisomal membrane"/>
    <property type="evidence" value="ECO:0007669"/>
    <property type="project" value="UniProtKB-SubCell"/>
</dbReference>
<dbReference type="PANTHER" id="PTHR43107:SF15">
    <property type="entry name" value="FATTY ACID TRANSPORT PROTEIN 3, ISOFORM A"/>
    <property type="match status" value="1"/>
</dbReference>
<dbReference type="GO" id="GO:0005886">
    <property type="term" value="C:plasma membrane"/>
    <property type="evidence" value="ECO:0007669"/>
    <property type="project" value="UniProtKB-SubCell"/>
</dbReference>
<evidence type="ECO:0000256" key="15">
    <source>
        <dbReference type="ARBA" id="ARBA00060276"/>
    </source>
</evidence>
<dbReference type="SUPFAM" id="SSF56801">
    <property type="entry name" value="Acetyl-CoA synthetase-like"/>
    <property type="match status" value="1"/>
</dbReference>
<evidence type="ECO:0000256" key="7">
    <source>
        <dbReference type="ARBA" id="ARBA00022741"/>
    </source>
</evidence>
<accession>A0AAD5Y5G5</accession>
<dbReference type="GO" id="GO:0005524">
    <property type="term" value="F:ATP binding"/>
    <property type="evidence" value="ECO:0007669"/>
    <property type="project" value="UniProtKB-KW"/>
</dbReference>
<keyword evidence="5" id="KW-0436">Ligase</keyword>
<evidence type="ECO:0000256" key="8">
    <source>
        <dbReference type="ARBA" id="ARBA00022840"/>
    </source>
</evidence>
<dbReference type="FunFam" id="3.40.50.12780:FF:000019">
    <property type="entry name" value="Long-chain fatty acid transporter"/>
    <property type="match status" value="1"/>
</dbReference>
<reference evidence="19" key="1">
    <citation type="submission" date="2020-05" db="EMBL/GenBank/DDBJ databases">
        <title>Phylogenomic resolution of chytrid fungi.</title>
        <authorList>
            <person name="Stajich J.E."/>
            <person name="Amses K."/>
            <person name="Simmons R."/>
            <person name="Seto K."/>
            <person name="Myers J."/>
            <person name="Bonds A."/>
            <person name="Quandt C.A."/>
            <person name="Barry K."/>
            <person name="Liu P."/>
            <person name="Grigoriev I."/>
            <person name="Longcore J.E."/>
            <person name="James T.Y."/>
        </authorList>
    </citation>
    <scope>NUCLEOTIDE SEQUENCE</scope>
    <source>
        <strain evidence="19">PLAUS21</strain>
    </source>
</reference>
<evidence type="ECO:0000256" key="1">
    <source>
        <dbReference type="ARBA" id="ARBA00004651"/>
    </source>
</evidence>
<dbReference type="PROSITE" id="PS00455">
    <property type="entry name" value="AMP_BINDING"/>
    <property type="match status" value="1"/>
</dbReference>
<protein>
    <recommendedName>
        <fullName evidence="16">Very long-chain fatty acid transport protein</fullName>
    </recommendedName>
    <alternativeName>
        <fullName evidence="17">Very-long-chain acyl-CoA synthetase</fullName>
    </alternativeName>
</protein>
<keyword evidence="8" id="KW-0067">ATP-binding</keyword>
<comment type="subcellular location">
    <subcellularLocation>
        <location evidence="1">Cell membrane</location>
        <topology evidence="1">Multi-pass membrane protein</topology>
    </subcellularLocation>
    <subcellularLocation>
        <location evidence="13">Peroxisome membrane</location>
    </subcellularLocation>
</comment>
<comment type="function">
    <text evidence="15">Acyl-CoA synthetase required for both the import of long chain fatty acids (LCFAs) (C14-C18) and the activation very long chain fatty acids (VLCFAs) (C20-C26) by esterification of the fatty acids into metabolically active CoA-thioesters for subsequent degradation or incorporation into phospholipids. The transport and fatty acyl-CoA synthetase activities are genetically separable and are thus independent activities. Esterifies VLCFAs in the peroxisome matrix. The VLCFAs are actively transported into peroxisomes by a PXA1-PXA2 heterodimeric transporter in the peroxisomal membrane.</text>
</comment>
<dbReference type="GO" id="GO:0004467">
    <property type="term" value="F:long-chain fatty acid-CoA ligase activity"/>
    <property type="evidence" value="ECO:0007669"/>
    <property type="project" value="TreeGrafter"/>
</dbReference>